<dbReference type="AlphaFoldDB" id="A0A9P9A4R0"/>
<dbReference type="EMBL" id="JAGSXJ010000045">
    <property type="protein sequence ID" value="KAH6662655.1"/>
    <property type="molecule type" value="Genomic_DNA"/>
</dbReference>
<sequence>MSTSQESPSRPFVHEPVSCPRTFRLFNLFAVQDPKSRLRGSFTLHQLNPSEQNANRHVPAFSISNVLAHQQLPYIALSYSWQESDSPTPEELAPSDDDCSVLLPDGGLIHVTSNLRNFLHRVRTSSFDQRLWIDQLCIRQDAGDTARPSDKEQQIPLMRDIYAQSAGAILWVGEAVSDAEKKTTLAVFKLALATSRFIKTDTAVRLSQSNKVPSQDEMIADGLLPLSDPTWLRLFEFVELRVFSRLWVLQEVVMAPHVLVTRGGLAINLPILGEAVMAVNKMRWYVEYGYIRELEQRAKLEPPGMLTLREAYTKLLLAAAGFLGLTTMYLQRHLYDKGQSWTMEELLLATRMSMTSREFRHDRVYALLGLAKDAKQPEDGSALPDAFVPDYTKTAEQVYHGYRVDTIREAQEFDVIDLRSTSTRLEKAAHLIDRPLAPYAAGTGSSRLDAFWRTVTADTHRYDETPAPETLLHDFAAQVIESCVMYHLDDVCADLLTEGVALPVQVTHPLAALGSPQAWNLLLERMSVQDRADSRPLILHTHSKIGGPLPLPLGSLGKSCPGLKRIFWEGLVPLLGERFWEKQRGSADLFELDHIYATIRQLFFVTEGGLFGLAPFGTRSGDEVFVFRVGGAPPMVLRKAETETGTGDHTIVGGCYLHGLAAVEALAGDLGDVPWAEVRIR</sequence>
<evidence type="ECO:0000313" key="2">
    <source>
        <dbReference type="EMBL" id="KAH6662655.1"/>
    </source>
</evidence>
<feature type="domain" description="Heterokaryon incompatibility" evidence="1">
    <location>
        <begin position="74"/>
        <end position="251"/>
    </location>
</feature>
<dbReference type="PANTHER" id="PTHR24148:SF64">
    <property type="entry name" value="HETEROKARYON INCOMPATIBILITY DOMAIN-CONTAINING PROTEIN"/>
    <property type="match status" value="1"/>
</dbReference>
<dbReference type="OrthoDB" id="3553147at2759"/>
<keyword evidence="3" id="KW-1185">Reference proteome</keyword>
<proteinExistence type="predicted"/>
<comment type="caution">
    <text evidence="2">The sequence shown here is derived from an EMBL/GenBank/DDBJ whole genome shotgun (WGS) entry which is preliminary data.</text>
</comment>
<dbReference type="PANTHER" id="PTHR24148">
    <property type="entry name" value="ANKYRIN REPEAT DOMAIN-CONTAINING PROTEIN 39 HOMOLOG-RELATED"/>
    <property type="match status" value="1"/>
</dbReference>
<dbReference type="InterPro" id="IPR010730">
    <property type="entry name" value="HET"/>
</dbReference>
<dbReference type="Pfam" id="PF06985">
    <property type="entry name" value="HET"/>
    <property type="match status" value="1"/>
</dbReference>
<evidence type="ECO:0000313" key="3">
    <source>
        <dbReference type="Proteomes" id="UP000770015"/>
    </source>
</evidence>
<accession>A0A9P9A4R0</accession>
<dbReference type="Proteomes" id="UP000770015">
    <property type="component" value="Unassembled WGS sequence"/>
</dbReference>
<evidence type="ECO:0000259" key="1">
    <source>
        <dbReference type="Pfam" id="PF06985"/>
    </source>
</evidence>
<organism evidence="2 3">
    <name type="scientific">Plectosphaerella plurivora</name>
    <dbReference type="NCBI Taxonomy" id="936078"/>
    <lineage>
        <taxon>Eukaryota</taxon>
        <taxon>Fungi</taxon>
        <taxon>Dikarya</taxon>
        <taxon>Ascomycota</taxon>
        <taxon>Pezizomycotina</taxon>
        <taxon>Sordariomycetes</taxon>
        <taxon>Hypocreomycetidae</taxon>
        <taxon>Glomerellales</taxon>
        <taxon>Plectosphaerellaceae</taxon>
        <taxon>Plectosphaerella</taxon>
    </lineage>
</organism>
<protein>
    <submittedName>
        <fullName evidence="2">Heterokaryon incompatibility protein-domain-containing protein</fullName>
    </submittedName>
</protein>
<reference evidence="2" key="1">
    <citation type="journal article" date="2021" name="Nat. Commun.">
        <title>Genetic determinants of endophytism in the Arabidopsis root mycobiome.</title>
        <authorList>
            <person name="Mesny F."/>
            <person name="Miyauchi S."/>
            <person name="Thiergart T."/>
            <person name="Pickel B."/>
            <person name="Atanasova L."/>
            <person name="Karlsson M."/>
            <person name="Huettel B."/>
            <person name="Barry K.W."/>
            <person name="Haridas S."/>
            <person name="Chen C."/>
            <person name="Bauer D."/>
            <person name="Andreopoulos W."/>
            <person name="Pangilinan J."/>
            <person name="LaButti K."/>
            <person name="Riley R."/>
            <person name="Lipzen A."/>
            <person name="Clum A."/>
            <person name="Drula E."/>
            <person name="Henrissat B."/>
            <person name="Kohler A."/>
            <person name="Grigoriev I.V."/>
            <person name="Martin F.M."/>
            <person name="Hacquard S."/>
        </authorList>
    </citation>
    <scope>NUCLEOTIDE SEQUENCE</scope>
    <source>
        <strain evidence="2">MPI-SDFR-AT-0117</strain>
    </source>
</reference>
<gene>
    <name evidence="2" type="ORF">F5X68DRAFT_251774</name>
</gene>
<name>A0A9P9A4R0_9PEZI</name>
<dbReference type="InterPro" id="IPR052895">
    <property type="entry name" value="HetReg/Transcr_Mod"/>
</dbReference>